<accession>A0A2S5DD38</accession>
<dbReference type="SUPFAM" id="SSF53686">
    <property type="entry name" value="Tryptophan synthase beta subunit-like PLP-dependent enzymes"/>
    <property type="match status" value="1"/>
</dbReference>
<dbReference type="InterPro" id="IPR011780">
    <property type="entry name" value="D_Ser_am_lyase"/>
</dbReference>
<protein>
    <recommendedName>
        <fullName evidence="4">Probable D-serine dehydratase</fullName>
        <ecNumber evidence="4">4.3.1.18</ecNumber>
    </recommendedName>
    <alternativeName>
        <fullName evidence="4">D-serine deaminase</fullName>
        <shortName evidence="4">DSD</shortName>
    </alternativeName>
</protein>
<dbReference type="GO" id="GO:0036088">
    <property type="term" value="P:D-serine catabolic process"/>
    <property type="evidence" value="ECO:0007669"/>
    <property type="project" value="TreeGrafter"/>
</dbReference>
<dbReference type="InterPro" id="IPR036052">
    <property type="entry name" value="TrpB-like_PALP_sf"/>
</dbReference>
<gene>
    <name evidence="4 6" type="primary">dsdA</name>
    <name evidence="6" type="ORF">C2I19_15935</name>
</gene>
<feature type="modified residue" description="N6-(pyridoxal phosphate)lysine" evidence="4">
    <location>
        <position position="119"/>
    </location>
</feature>
<comment type="similarity">
    <text evidence="4">Belongs to the serine/threonine dehydratase family. DsdA subfamily.</text>
</comment>
<dbReference type="PROSITE" id="PS00165">
    <property type="entry name" value="DEHYDRATASE_SER_THR"/>
    <property type="match status" value="1"/>
</dbReference>
<dbReference type="EC" id="4.3.1.18" evidence="4"/>
<reference evidence="7" key="1">
    <citation type="submission" date="2018-02" db="EMBL/GenBank/DDBJ databases">
        <authorList>
            <person name="O'Hara-Hanley K."/>
            <person name="Soby S."/>
        </authorList>
    </citation>
    <scope>NUCLEOTIDE SEQUENCE [LARGE SCALE GENOMIC DNA]</scope>
    <source>
        <strain evidence="7">MWU14-2602</strain>
    </source>
</reference>
<dbReference type="AlphaFoldDB" id="A0A2S5DD38"/>
<dbReference type="OrthoDB" id="9780546at2"/>
<dbReference type="GO" id="GO:0016836">
    <property type="term" value="F:hydro-lyase activity"/>
    <property type="evidence" value="ECO:0007669"/>
    <property type="project" value="UniProtKB-UniRule"/>
</dbReference>
<evidence type="ECO:0000313" key="7">
    <source>
        <dbReference type="Proteomes" id="UP000237082"/>
    </source>
</evidence>
<dbReference type="PANTHER" id="PTHR48078:SF9">
    <property type="entry name" value="D-SERINE DEHYDRATASE"/>
    <property type="match status" value="1"/>
</dbReference>
<evidence type="ECO:0000313" key="6">
    <source>
        <dbReference type="EMBL" id="POZ61006.1"/>
    </source>
</evidence>
<organism evidence="6 7">
    <name type="scientific">Chromobacterium alticapitis</name>
    <dbReference type="NCBI Taxonomy" id="2073169"/>
    <lineage>
        <taxon>Bacteria</taxon>
        <taxon>Pseudomonadati</taxon>
        <taxon>Pseudomonadota</taxon>
        <taxon>Betaproteobacteria</taxon>
        <taxon>Neisseriales</taxon>
        <taxon>Chromobacteriaceae</taxon>
        <taxon>Chromobacterium</taxon>
    </lineage>
</organism>
<dbReference type="Pfam" id="PF00291">
    <property type="entry name" value="PALP"/>
    <property type="match status" value="1"/>
</dbReference>
<keyword evidence="3 4" id="KW-0456">Lyase</keyword>
<feature type="domain" description="Tryptophan synthase beta chain-like PALP" evidence="5">
    <location>
        <begin position="94"/>
        <end position="397"/>
    </location>
</feature>
<dbReference type="InterPro" id="IPR000634">
    <property type="entry name" value="Ser/Thr_deHydtase_PyrdxlP-BS"/>
</dbReference>
<dbReference type="Gene3D" id="3.40.50.1100">
    <property type="match status" value="2"/>
</dbReference>
<dbReference type="GO" id="GO:0030170">
    <property type="term" value="F:pyridoxal phosphate binding"/>
    <property type="evidence" value="ECO:0007669"/>
    <property type="project" value="InterPro"/>
</dbReference>
<proteinExistence type="inferred from homology"/>
<sequence length="448" mass="47714">MIHGKSLAAWQATHPLIADLALLRECEWLNPAIAPAAEGLADVGLTAADVADADARLRRFAAYFRLAFPETVATDGILESPLLAATSFQRALSSHYGLELPGRLWLKADNLLPISGSIKARGGIYEVLQHAEALALRHGLLSLEDDYASLDAPAARALFSRHRIAVGSTGNLGLSIGIMGARLGFAVTVHMSADARQWKKDKLRAHGVTVVEHASDYSAAVALGRRQSQEDPDCHFVDDENSTSLFLGYAVAAMRLKSQLDAAGVKVDAEHPLFVHLPCGVGGGPGGVAFGLKLAFGDAVHCLFAEPTHSPCMLLGVYSGLHDAVSVQDFGIDNRTAADGLAVGRPSGFVGRAMQRLIDGYYTVGDEELFRLLALMRDAEGQRLEPSALAGAPGMARVLTENQDYRERLRLTPARLSRASHIIWATGGGMVPAAEMDAYLARGRALLG</sequence>
<comment type="catalytic activity">
    <reaction evidence="4">
        <text>D-serine = pyruvate + NH4(+)</text>
        <dbReference type="Rhea" id="RHEA:13977"/>
        <dbReference type="ChEBI" id="CHEBI:15361"/>
        <dbReference type="ChEBI" id="CHEBI:28938"/>
        <dbReference type="ChEBI" id="CHEBI:35247"/>
        <dbReference type="EC" id="4.3.1.18"/>
    </reaction>
</comment>
<evidence type="ECO:0000256" key="1">
    <source>
        <dbReference type="ARBA" id="ARBA00001933"/>
    </source>
</evidence>
<dbReference type="EMBL" id="PQWB01000079">
    <property type="protein sequence ID" value="POZ61006.1"/>
    <property type="molecule type" value="Genomic_DNA"/>
</dbReference>
<keyword evidence="2 4" id="KW-0663">Pyridoxal phosphate</keyword>
<dbReference type="RefSeq" id="WP_103903649.1">
    <property type="nucleotide sequence ID" value="NZ_PQWB01000079.1"/>
</dbReference>
<dbReference type="InterPro" id="IPR050147">
    <property type="entry name" value="Ser/Thr_Dehydratase"/>
</dbReference>
<dbReference type="HAMAP" id="MF_01030">
    <property type="entry name" value="D_Ser_dehydrat"/>
    <property type="match status" value="1"/>
</dbReference>
<dbReference type="GO" id="GO:0009097">
    <property type="term" value="P:isoleucine biosynthetic process"/>
    <property type="evidence" value="ECO:0007669"/>
    <property type="project" value="TreeGrafter"/>
</dbReference>
<evidence type="ECO:0000256" key="2">
    <source>
        <dbReference type="ARBA" id="ARBA00022898"/>
    </source>
</evidence>
<name>A0A2S5DD38_9NEIS</name>
<dbReference type="NCBIfam" id="NF002823">
    <property type="entry name" value="PRK02991.1"/>
    <property type="match status" value="1"/>
</dbReference>
<dbReference type="Proteomes" id="UP000237082">
    <property type="component" value="Unassembled WGS sequence"/>
</dbReference>
<dbReference type="PANTHER" id="PTHR48078">
    <property type="entry name" value="THREONINE DEHYDRATASE, MITOCHONDRIAL-RELATED"/>
    <property type="match status" value="1"/>
</dbReference>
<comment type="cofactor">
    <cofactor evidence="1 4">
        <name>pyridoxal 5'-phosphate</name>
        <dbReference type="ChEBI" id="CHEBI:597326"/>
    </cofactor>
</comment>
<dbReference type="GO" id="GO:0008721">
    <property type="term" value="F:D-serine ammonia-lyase activity"/>
    <property type="evidence" value="ECO:0007669"/>
    <property type="project" value="UniProtKB-EC"/>
</dbReference>
<dbReference type="NCBIfam" id="TIGR02035">
    <property type="entry name" value="D_Ser_am_lyase"/>
    <property type="match status" value="1"/>
</dbReference>
<evidence type="ECO:0000256" key="3">
    <source>
        <dbReference type="ARBA" id="ARBA00023239"/>
    </source>
</evidence>
<evidence type="ECO:0000259" key="5">
    <source>
        <dbReference type="Pfam" id="PF00291"/>
    </source>
</evidence>
<evidence type="ECO:0000256" key="4">
    <source>
        <dbReference type="HAMAP-Rule" id="MF_01030"/>
    </source>
</evidence>
<keyword evidence="7" id="KW-1185">Reference proteome</keyword>
<dbReference type="InterPro" id="IPR001926">
    <property type="entry name" value="TrpB-like_PALP"/>
</dbReference>
<comment type="caution">
    <text evidence="6">The sequence shown here is derived from an EMBL/GenBank/DDBJ whole genome shotgun (WGS) entry which is preliminary data.</text>
</comment>